<dbReference type="Gene3D" id="3.40.50.12780">
    <property type="entry name" value="N-terminal domain of ligase-like"/>
    <property type="match status" value="1"/>
</dbReference>
<evidence type="ECO:0000313" key="9">
    <source>
        <dbReference type="EMBL" id="VUC37197.1"/>
    </source>
</evidence>
<dbReference type="InterPro" id="IPR032387">
    <property type="entry name" value="ACAS_N"/>
</dbReference>
<dbReference type="InterPro" id="IPR000873">
    <property type="entry name" value="AMP-dep_synth/lig_dom"/>
</dbReference>
<evidence type="ECO:0000256" key="5">
    <source>
        <dbReference type="RuleBase" id="RU361147"/>
    </source>
</evidence>
<evidence type="ECO:0000259" key="7">
    <source>
        <dbReference type="Pfam" id="PF13193"/>
    </source>
</evidence>
<evidence type="ECO:0000259" key="6">
    <source>
        <dbReference type="Pfam" id="PF00501"/>
    </source>
</evidence>
<dbReference type="PROSITE" id="PS00455">
    <property type="entry name" value="AMP_BINDING"/>
    <property type="match status" value="1"/>
</dbReference>
<dbReference type="NCBIfam" id="NF001208">
    <property type="entry name" value="PRK00174.1"/>
    <property type="match status" value="1"/>
</dbReference>
<comment type="similarity">
    <text evidence="1 5">Belongs to the ATP-dependent AMP-binding enzyme family.</text>
</comment>
<comment type="catalytic activity">
    <reaction evidence="5">
        <text>acetate + ATP + CoA = acetyl-CoA + AMP + diphosphate</text>
        <dbReference type="Rhea" id="RHEA:23176"/>
        <dbReference type="ChEBI" id="CHEBI:30089"/>
        <dbReference type="ChEBI" id="CHEBI:30616"/>
        <dbReference type="ChEBI" id="CHEBI:33019"/>
        <dbReference type="ChEBI" id="CHEBI:57287"/>
        <dbReference type="ChEBI" id="CHEBI:57288"/>
        <dbReference type="ChEBI" id="CHEBI:456215"/>
        <dbReference type="EC" id="6.2.1.1"/>
    </reaction>
</comment>
<gene>
    <name evidence="9" type="ORF">CLO192961_LOCUS466267</name>
</gene>
<dbReference type="SUPFAM" id="SSF56801">
    <property type="entry name" value="Acetyl-CoA synthetase-like"/>
    <property type="match status" value="1"/>
</dbReference>
<evidence type="ECO:0000256" key="4">
    <source>
        <dbReference type="ARBA" id="ARBA00022840"/>
    </source>
</evidence>
<dbReference type="Pfam" id="PF00501">
    <property type="entry name" value="AMP-binding"/>
    <property type="match status" value="1"/>
</dbReference>
<dbReference type="InterPro" id="IPR042099">
    <property type="entry name" value="ANL_N_sf"/>
</dbReference>
<keyword evidence="2 5" id="KW-0436">Ligase</keyword>
<keyword evidence="3 5" id="KW-0547">Nucleotide-binding</keyword>
<keyword evidence="4 5" id="KW-0067">ATP-binding</keyword>
<proteinExistence type="inferred from homology"/>
<dbReference type="InterPro" id="IPR020845">
    <property type="entry name" value="AMP-binding_CS"/>
</dbReference>
<dbReference type="NCBIfam" id="TIGR02188">
    <property type="entry name" value="Ac_CoA_lig_AcsA"/>
    <property type="match status" value="1"/>
</dbReference>
<dbReference type="Proteomes" id="UP000766486">
    <property type="component" value="Unassembled WGS sequence"/>
</dbReference>
<keyword evidence="10" id="KW-1185">Reference proteome</keyword>
<dbReference type="PANTHER" id="PTHR24095">
    <property type="entry name" value="ACETYL-COENZYME A SYNTHETASE"/>
    <property type="match status" value="1"/>
</dbReference>
<dbReference type="EMBL" id="CABFNS010000937">
    <property type="protein sequence ID" value="VUC37197.1"/>
    <property type="molecule type" value="Genomic_DNA"/>
</dbReference>
<dbReference type="PANTHER" id="PTHR24095:SF14">
    <property type="entry name" value="ACETYL-COENZYME A SYNTHETASE 1"/>
    <property type="match status" value="1"/>
</dbReference>
<evidence type="ECO:0000256" key="3">
    <source>
        <dbReference type="ARBA" id="ARBA00022741"/>
    </source>
</evidence>
<name>A0ABY6V2L4_BIOOC</name>
<dbReference type="CDD" id="cd05966">
    <property type="entry name" value="ACS"/>
    <property type="match status" value="1"/>
</dbReference>
<reference evidence="9 10" key="1">
    <citation type="submission" date="2019-06" db="EMBL/GenBank/DDBJ databases">
        <authorList>
            <person name="Broberg M."/>
        </authorList>
    </citation>
    <scope>NUCLEOTIDE SEQUENCE [LARGE SCALE GENOMIC DNA]</scope>
</reference>
<accession>A0ABY6V2L4</accession>
<feature type="domain" description="AMP-dependent synthetase/ligase" evidence="6">
    <location>
        <begin position="147"/>
        <end position="534"/>
    </location>
</feature>
<dbReference type="Pfam" id="PF13193">
    <property type="entry name" value="AMP-binding_C"/>
    <property type="match status" value="1"/>
</dbReference>
<sequence length="705" mass="78012">MTRPALGNPAARAQSWHEKPMLSRFFRKMYKGEYFTWLSQLGAQKASSPVKSIQTPSGTTLNQQDCTDTPVSYARGKSDQLGRVSLTEYRIRYDPSITDAPAYWAHQARTVLSWVRGFETVCSGSFARGDIKWFVEGQLNASYNCVDRHAFQDPDRVAIIFEGNEENEGRNISYGELLEQVCKVAWVLKESGVRKGDIVAIYMPVTPEAIVAILACARIGAVHSVIFAGFSPAALRTRVVDAKCKAVITADESRRGSKTINLKNIVDAAVEDCPFLTTVIVHKRAADGTCKMKTGRDMWWHEECSKWPCYIPPEPLNAEDPLFLLYTSGSTGRPKGLMHTVGGYLVGAAVTTKHVFDVRDGDRFFCGGDIGWITGHTYLVYGPLLLGVSTLVFEGTLAYPTYERYWKIIEKHRVTQLHSSPTALRMIKKAGDKYVGGDLSSLRTIGCVGEPLAPEVWKWCHEVIGKGKIHIVDTYFQTETGSNVLTPLVGMIPPKPGSVTLPFFGIRPAILDPLTGEEIQESSREGVLAFKAPWPSMARTIYGYHSRFMETYMNPYKGYYFTGDAATRDEDGYYWIRGRVDDVINVSGHRLSTAEVEAALLKHPAVAETAVIGVQDDLTGQALNALVALKPGKDHAETLEAEFKAQVRKEIGPFATPKAVFIVDDLPKTRSGKIMRRILRNLVEGKTDQLGDTTTVSLATAFEPS</sequence>
<evidence type="ECO:0000256" key="1">
    <source>
        <dbReference type="ARBA" id="ARBA00006432"/>
    </source>
</evidence>
<feature type="domain" description="Acetyl-coenzyme A synthetase N-terminal" evidence="8">
    <location>
        <begin position="89"/>
        <end position="145"/>
    </location>
</feature>
<dbReference type="EC" id="6.2.1.1" evidence="5"/>
<feature type="domain" description="AMP-binding enzyme C-terminal" evidence="7">
    <location>
        <begin position="595"/>
        <end position="673"/>
    </location>
</feature>
<comment type="caution">
    <text evidence="9">The sequence shown here is derived from an EMBL/GenBank/DDBJ whole genome shotgun (WGS) entry which is preliminary data.</text>
</comment>
<dbReference type="Gene3D" id="3.30.300.30">
    <property type="match status" value="1"/>
</dbReference>
<evidence type="ECO:0000259" key="8">
    <source>
        <dbReference type="Pfam" id="PF16177"/>
    </source>
</evidence>
<dbReference type="Pfam" id="PF16177">
    <property type="entry name" value="ACAS_N"/>
    <property type="match status" value="1"/>
</dbReference>
<dbReference type="InterPro" id="IPR025110">
    <property type="entry name" value="AMP-bd_C"/>
</dbReference>
<evidence type="ECO:0000256" key="2">
    <source>
        <dbReference type="ARBA" id="ARBA00022598"/>
    </source>
</evidence>
<dbReference type="InterPro" id="IPR011904">
    <property type="entry name" value="Ac_CoA_lig"/>
</dbReference>
<dbReference type="InterPro" id="IPR045851">
    <property type="entry name" value="AMP-bd_C_sf"/>
</dbReference>
<organism evidence="9 10">
    <name type="scientific">Bionectria ochroleuca</name>
    <name type="common">Gliocladium roseum</name>
    <dbReference type="NCBI Taxonomy" id="29856"/>
    <lineage>
        <taxon>Eukaryota</taxon>
        <taxon>Fungi</taxon>
        <taxon>Dikarya</taxon>
        <taxon>Ascomycota</taxon>
        <taxon>Pezizomycotina</taxon>
        <taxon>Sordariomycetes</taxon>
        <taxon>Hypocreomycetidae</taxon>
        <taxon>Hypocreales</taxon>
        <taxon>Bionectriaceae</taxon>
        <taxon>Clonostachys</taxon>
    </lineage>
</organism>
<protein>
    <recommendedName>
        <fullName evidence="5">Acetyl-coenzyme A synthetase</fullName>
        <ecNumber evidence="5">6.2.1.1</ecNumber>
    </recommendedName>
</protein>
<evidence type="ECO:0000313" key="10">
    <source>
        <dbReference type="Proteomes" id="UP000766486"/>
    </source>
</evidence>